<accession>A0AAQ2C4U3</accession>
<dbReference type="InterPro" id="IPR038765">
    <property type="entry name" value="Papain-like_cys_pep_sf"/>
</dbReference>
<dbReference type="EMBL" id="SOFY01000074">
    <property type="protein sequence ID" value="TFC42835.1"/>
    <property type="molecule type" value="Genomic_DNA"/>
</dbReference>
<keyword evidence="4" id="KW-1185">Reference proteome</keyword>
<feature type="region of interest" description="Disordered" evidence="1">
    <location>
        <begin position="89"/>
        <end position="115"/>
    </location>
</feature>
<feature type="domain" description="Peptidase C51" evidence="2">
    <location>
        <begin position="224"/>
        <end position="355"/>
    </location>
</feature>
<evidence type="ECO:0000313" key="4">
    <source>
        <dbReference type="Proteomes" id="UP000297403"/>
    </source>
</evidence>
<organism evidence="3 4">
    <name type="scientific">Cryobacterium shii</name>
    <dbReference type="NCBI Taxonomy" id="1259235"/>
    <lineage>
        <taxon>Bacteria</taxon>
        <taxon>Bacillati</taxon>
        <taxon>Actinomycetota</taxon>
        <taxon>Actinomycetes</taxon>
        <taxon>Micrococcales</taxon>
        <taxon>Microbacteriaceae</taxon>
        <taxon>Cryobacterium</taxon>
    </lineage>
</organism>
<dbReference type="PROSITE" id="PS50911">
    <property type="entry name" value="CHAP"/>
    <property type="match status" value="1"/>
</dbReference>
<dbReference type="Pfam" id="PF05257">
    <property type="entry name" value="CHAP"/>
    <property type="match status" value="1"/>
</dbReference>
<protein>
    <submittedName>
        <fullName evidence="3">CHAP domain-containing protein</fullName>
    </submittedName>
</protein>
<dbReference type="InterPro" id="IPR007921">
    <property type="entry name" value="CHAP_dom"/>
</dbReference>
<comment type="caution">
    <text evidence="3">The sequence shown here is derived from an EMBL/GenBank/DDBJ whole genome shotgun (WGS) entry which is preliminary data.</text>
</comment>
<reference evidence="3 4" key="1">
    <citation type="submission" date="2019-03" db="EMBL/GenBank/DDBJ databases">
        <title>Genomics of glacier-inhabiting Cryobacterium strains.</title>
        <authorList>
            <person name="Liu Q."/>
            <person name="Xin Y.-H."/>
        </authorList>
    </citation>
    <scope>NUCLEOTIDE SEQUENCE [LARGE SCALE GENOMIC DNA]</scope>
    <source>
        <strain evidence="4">TMT1-22</strain>
    </source>
</reference>
<evidence type="ECO:0000259" key="2">
    <source>
        <dbReference type="PROSITE" id="PS50911"/>
    </source>
</evidence>
<dbReference type="AlphaFoldDB" id="A0AAQ2C4U3"/>
<gene>
    <name evidence="3" type="ORF">E3O49_13945</name>
</gene>
<dbReference type="Gene3D" id="3.90.1720.10">
    <property type="entry name" value="endopeptidase domain like (from Nostoc punctiforme)"/>
    <property type="match status" value="1"/>
</dbReference>
<evidence type="ECO:0000256" key="1">
    <source>
        <dbReference type="SAM" id="MobiDB-lite"/>
    </source>
</evidence>
<name>A0AAQ2C4U3_9MICO</name>
<dbReference type="Proteomes" id="UP000297403">
    <property type="component" value="Unassembled WGS sequence"/>
</dbReference>
<dbReference type="SUPFAM" id="SSF54001">
    <property type="entry name" value="Cysteine proteinases"/>
    <property type="match status" value="1"/>
</dbReference>
<sequence>MWWSADLDFGPVEDHLLPHPGVPGSPGPSANPVPVLSRREFRARREAAAAEADAAVAVGGAPVPIPVPATDPLLSVSSPGADVAAIVSQPRLRQPKSPPPAAKAPTRPARASHRRSPLRIAVTLLAIPGLFLTAGLPAYAFSPGTGEGSSIASAHARATQDAQGVTVDASAVAVTVARDSFTATSTEELADRAAEALSAQKAADAAKSVAANFAVYGVRTEGDDYPWFDQAPDTQGGGLSPLGYYYRECVDFVAWRLNRDAGATSAPWAWTWGSLTPGGGDASSWSSAWSNHGWATGKTPVVGAVAWFTYNHVAYVQSINANGSVVLEEYNWMGSHAYHTRTVSASEVPKFLYPPA</sequence>
<evidence type="ECO:0000313" key="3">
    <source>
        <dbReference type="EMBL" id="TFC42835.1"/>
    </source>
</evidence>
<proteinExistence type="predicted"/>